<proteinExistence type="predicted"/>
<keyword evidence="2" id="KW-0812">Transmembrane</keyword>
<evidence type="ECO:0000313" key="4">
    <source>
        <dbReference type="Proteomes" id="UP000076798"/>
    </source>
</evidence>
<feature type="compositionally biased region" description="Basic and acidic residues" evidence="1">
    <location>
        <begin position="23"/>
        <end position="35"/>
    </location>
</feature>
<feature type="compositionally biased region" description="Basic and acidic residues" evidence="1">
    <location>
        <begin position="1"/>
        <end position="12"/>
    </location>
</feature>
<keyword evidence="2" id="KW-0472">Membrane</keyword>
<dbReference type="EMBL" id="KV428008">
    <property type="protein sequence ID" value="KZT43381.1"/>
    <property type="molecule type" value="Genomic_DNA"/>
</dbReference>
<dbReference type="Proteomes" id="UP000076798">
    <property type="component" value="Unassembled WGS sequence"/>
</dbReference>
<feature type="region of interest" description="Disordered" evidence="1">
    <location>
        <begin position="1"/>
        <end position="65"/>
    </location>
</feature>
<accession>A0A166I4G2</accession>
<reference evidence="3 4" key="1">
    <citation type="journal article" date="2016" name="Mol. Biol. Evol.">
        <title>Comparative Genomics of Early-Diverging Mushroom-Forming Fungi Provides Insights into the Origins of Lignocellulose Decay Capabilities.</title>
        <authorList>
            <person name="Nagy L.G."/>
            <person name="Riley R."/>
            <person name="Tritt A."/>
            <person name="Adam C."/>
            <person name="Daum C."/>
            <person name="Floudas D."/>
            <person name="Sun H."/>
            <person name="Yadav J.S."/>
            <person name="Pangilinan J."/>
            <person name="Larsson K.H."/>
            <person name="Matsuura K."/>
            <person name="Barry K."/>
            <person name="Labutti K."/>
            <person name="Kuo R."/>
            <person name="Ohm R.A."/>
            <person name="Bhattacharya S.S."/>
            <person name="Shirouzu T."/>
            <person name="Yoshinaga Y."/>
            <person name="Martin F.M."/>
            <person name="Grigoriev I.V."/>
            <person name="Hibbett D.S."/>
        </authorList>
    </citation>
    <scope>NUCLEOTIDE SEQUENCE [LARGE SCALE GENOMIC DNA]</scope>
    <source>
        <strain evidence="3 4">HHB10207 ss-3</strain>
    </source>
</reference>
<dbReference type="AlphaFoldDB" id="A0A166I4G2"/>
<gene>
    <name evidence="3" type="ORF">SISSUDRAFT_690975</name>
</gene>
<evidence type="ECO:0000313" key="3">
    <source>
        <dbReference type="EMBL" id="KZT43381.1"/>
    </source>
</evidence>
<keyword evidence="2" id="KW-1133">Transmembrane helix</keyword>
<organism evidence="3 4">
    <name type="scientific">Sistotremastrum suecicum HHB10207 ss-3</name>
    <dbReference type="NCBI Taxonomy" id="1314776"/>
    <lineage>
        <taxon>Eukaryota</taxon>
        <taxon>Fungi</taxon>
        <taxon>Dikarya</taxon>
        <taxon>Basidiomycota</taxon>
        <taxon>Agaricomycotina</taxon>
        <taxon>Agaricomycetes</taxon>
        <taxon>Sistotremastrales</taxon>
        <taxon>Sistotremastraceae</taxon>
        <taxon>Sistotremastrum</taxon>
    </lineage>
</organism>
<evidence type="ECO:0000256" key="2">
    <source>
        <dbReference type="SAM" id="Phobius"/>
    </source>
</evidence>
<name>A0A166I4G2_9AGAM</name>
<evidence type="ECO:0000256" key="1">
    <source>
        <dbReference type="SAM" id="MobiDB-lite"/>
    </source>
</evidence>
<sequence>MSAPEESTHLLEESPITNGNSIHDGHESRSPKDVHSNGTSPHHHRHFSVAESITGHGPKIVVPQLNDEGKRSVNMGFSKLETLWMVVSLVAVLLLMATAITLTIRKITF</sequence>
<protein>
    <submittedName>
        <fullName evidence="3">Uncharacterized protein</fullName>
    </submittedName>
</protein>
<feature type="transmembrane region" description="Helical" evidence="2">
    <location>
        <begin position="83"/>
        <end position="104"/>
    </location>
</feature>
<keyword evidence="4" id="KW-1185">Reference proteome</keyword>